<proteinExistence type="inferred from homology"/>
<comment type="subunit">
    <text evidence="4">Part of the 50S ribosomal subunit.</text>
</comment>
<keyword evidence="2 4" id="KW-0689">Ribosomal protein</keyword>
<dbReference type="AlphaFoldDB" id="A0A1G2R8B1"/>
<reference evidence="5 6" key="1">
    <citation type="journal article" date="2016" name="Nat. Commun.">
        <title>Thousands of microbial genomes shed light on interconnected biogeochemical processes in an aquifer system.</title>
        <authorList>
            <person name="Anantharaman K."/>
            <person name="Brown C.T."/>
            <person name="Hug L.A."/>
            <person name="Sharon I."/>
            <person name="Castelle C.J."/>
            <person name="Probst A.J."/>
            <person name="Thomas B.C."/>
            <person name="Singh A."/>
            <person name="Wilkins M.J."/>
            <person name="Karaoz U."/>
            <person name="Brodie E.L."/>
            <person name="Williams K.H."/>
            <person name="Hubbard S.S."/>
            <person name="Banfield J.F."/>
        </authorList>
    </citation>
    <scope>NUCLEOTIDE SEQUENCE [LARGE SCALE GENOMIC DNA]</scope>
</reference>
<name>A0A1G2R8B1_9BACT</name>
<dbReference type="HAMAP" id="MF_01366">
    <property type="entry name" value="Ribosomal_uL13"/>
    <property type="match status" value="1"/>
</dbReference>
<dbReference type="GO" id="GO:1990904">
    <property type="term" value="C:ribonucleoprotein complex"/>
    <property type="evidence" value="ECO:0007669"/>
    <property type="project" value="UniProtKB-KW"/>
</dbReference>
<dbReference type="GO" id="GO:0005840">
    <property type="term" value="C:ribosome"/>
    <property type="evidence" value="ECO:0007669"/>
    <property type="project" value="UniProtKB-KW"/>
</dbReference>
<dbReference type="PANTHER" id="PTHR11545">
    <property type="entry name" value="RIBOSOMAL PROTEIN L13"/>
    <property type="match status" value="1"/>
</dbReference>
<accession>A0A1G2R8B1</accession>
<dbReference type="InterPro" id="IPR005823">
    <property type="entry name" value="Ribosomal_uL13_bac-type"/>
</dbReference>
<gene>
    <name evidence="4" type="primary">rplM</name>
    <name evidence="5" type="ORF">A3J68_01985</name>
</gene>
<dbReference type="CDD" id="cd00392">
    <property type="entry name" value="Ribosomal_L13"/>
    <property type="match status" value="1"/>
</dbReference>
<evidence type="ECO:0000256" key="2">
    <source>
        <dbReference type="ARBA" id="ARBA00022980"/>
    </source>
</evidence>
<comment type="similarity">
    <text evidence="1 4">Belongs to the universal ribosomal protein uL13 family.</text>
</comment>
<evidence type="ECO:0000313" key="5">
    <source>
        <dbReference type="EMBL" id="OHA69053.1"/>
    </source>
</evidence>
<dbReference type="GO" id="GO:0003729">
    <property type="term" value="F:mRNA binding"/>
    <property type="evidence" value="ECO:0007669"/>
    <property type="project" value="TreeGrafter"/>
</dbReference>
<dbReference type="GO" id="GO:0003735">
    <property type="term" value="F:structural constituent of ribosome"/>
    <property type="evidence" value="ECO:0007669"/>
    <property type="project" value="InterPro"/>
</dbReference>
<dbReference type="SUPFAM" id="SSF52161">
    <property type="entry name" value="Ribosomal protein L13"/>
    <property type="match status" value="1"/>
</dbReference>
<dbReference type="Pfam" id="PF00572">
    <property type="entry name" value="Ribosomal_L13"/>
    <property type="match status" value="1"/>
</dbReference>
<dbReference type="GO" id="GO:0017148">
    <property type="term" value="P:negative regulation of translation"/>
    <property type="evidence" value="ECO:0007669"/>
    <property type="project" value="TreeGrafter"/>
</dbReference>
<dbReference type="NCBIfam" id="TIGR01066">
    <property type="entry name" value="rplM_bact"/>
    <property type="match status" value="1"/>
</dbReference>
<dbReference type="InterPro" id="IPR005822">
    <property type="entry name" value="Ribosomal_uL13"/>
</dbReference>
<dbReference type="Gene3D" id="3.90.1180.10">
    <property type="entry name" value="Ribosomal protein L13"/>
    <property type="match status" value="1"/>
</dbReference>
<comment type="function">
    <text evidence="4">This protein is one of the early assembly proteins of the 50S ribosomal subunit, although it is not seen to bind rRNA by itself. It is important during the early stages of 50S assembly.</text>
</comment>
<sequence>MAEQIHTIDAEGKSPGRIATQAALLLRGKERLGFAPHKDMGEVVVVKNVAKMRVTGNKAEQKKYYRHSGYPGGLRETTMKALLEKDPKEVLKKAVYGMLPPNKLRSIQIKRLRFE</sequence>
<organism evidence="5 6">
    <name type="scientific">Candidatus Wildermuthbacteria bacterium RIFCSPHIGHO2_02_FULL_48_16</name>
    <dbReference type="NCBI Taxonomy" id="1802453"/>
    <lineage>
        <taxon>Bacteria</taxon>
        <taxon>Candidatus Wildermuthiibacteriota</taxon>
    </lineage>
</organism>
<comment type="caution">
    <text evidence="5">The sequence shown here is derived from an EMBL/GenBank/DDBJ whole genome shotgun (WGS) entry which is preliminary data.</text>
</comment>
<dbReference type="GO" id="GO:0006412">
    <property type="term" value="P:translation"/>
    <property type="evidence" value="ECO:0007669"/>
    <property type="project" value="UniProtKB-UniRule"/>
</dbReference>
<dbReference type="PIRSF" id="PIRSF002181">
    <property type="entry name" value="Ribosomal_L13"/>
    <property type="match status" value="1"/>
</dbReference>
<evidence type="ECO:0000256" key="3">
    <source>
        <dbReference type="ARBA" id="ARBA00023274"/>
    </source>
</evidence>
<dbReference type="PANTHER" id="PTHR11545:SF2">
    <property type="entry name" value="LARGE RIBOSOMAL SUBUNIT PROTEIN UL13M"/>
    <property type="match status" value="1"/>
</dbReference>
<evidence type="ECO:0000313" key="6">
    <source>
        <dbReference type="Proteomes" id="UP000178529"/>
    </source>
</evidence>
<dbReference type="InterPro" id="IPR036899">
    <property type="entry name" value="Ribosomal_uL13_sf"/>
</dbReference>
<protein>
    <recommendedName>
        <fullName evidence="4">Large ribosomal subunit protein uL13</fullName>
    </recommendedName>
</protein>
<keyword evidence="3 4" id="KW-0687">Ribonucleoprotein</keyword>
<dbReference type="Proteomes" id="UP000178529">
    <property type="component" value="Unassembled WGS sequence"/>
</dbReference>
<evidence type="ECO:0000256" key="1">
    <source>
        <dbReference type="ARBA" id="ARBA00006227"/>
    </source>
</evidence>
<dbReference type="EMBL" id="MHTY01000009">
    <property type="protein sequence ID" value="OHA69053.1"/>
    <property type="molecule type" value="Genomic_DNA"/>
</dbReference>
<evidence type="ECO:0000256" key="4">
    <source>
        <dbReference type="HAMAP-Rule" id="MF_01366"/>
    </source>
</evidence>